<dbReference type="Gene3D" id="3.40.50.300">
    <property type="entry name" value="P-loop containing nucleotide triphosphate hydrolases"/>
    <property type="match status" value="1"/>
</dbReference>
<dbReference type="InParanoid" id="E9HQ13"/>
<dbReference type="GO" id="GO:0004386">
    <property type="term" value="F:helicase activity"/>
    <property type="evidence" value="ECO:0007669"/>
    <property type="project" value="UniProtKB-KW"/>
</dbReference>
<dbReference type="GO" id="GO:0005634">
    <property type="term" value="C:nucleus"/>
    <property type="evidence" value="ECO:0007669"/>
    <property type="project" value="UniProtKB-SubCell"/>
</dbReference>
<dbReference type="eggNOG" id="KOG1015">
    <property type="taxonomic scope" value="Eukaryota"/>
</dbReference>
<keyword evidence="6" id="KW-0067">ATP-binding</keyword>
<dbReference type="SMART" id="SM00487">
    <property type="entry name" value="DEXDc"/>
    <property type="match status" value="1"/>
</dbReference>
<dbReference type="InterPro" id="IPR038718">
    <property type="entry name" value="SNF2-like_sf"/>
</dbReference>
<dbReference type="InterPro" id="IPR044574">
    <property type="entry name" value="ARIP4-like"/>
</dbReference>
<gene>
    <name evidence="11" type="ORF">DAPPUDRAFT_332470</name>
</gene>
<dbReference type="Gene3D" id="3.40.50.10810">
    <property type="entry name" value="Tandem AAA-ATPase domain"/>
    <property type="match status" value="1"/>
</dbReference>
<protein>
    <recommendedName>
        <fullName evidence="13">Helicase ATP-binding domain-containing protein</fullName>
    </recommendedName>
</protein>
<dbReference type="Proteomes" id="UP000000305">
    <property type="component" value="Unassembled WGS sequence"/>
</dbReference>
<dbReference type="PANTHER" id="PTHR45797">
    <property type="entry name" value="RAD54-LIKE"/>
    <property type="match status" value="1"/>
</dbReference>
<keyword evidence="5" id="KW-0347">Helicase</keyword>
<dbReference type="HOGENOM" id="CLU_774478_0_0_1"/>
<dbReference type="OMA" id="MELHECT"/>
<dbReference type="Pfam" id="PF00176">
    <property type="entry name" value="SNF2-rel_dom"/>
    <property type="match status" value="2"/>
</dbReference>
<dbReference type="CDD" id="cd18793">
    <property type="entry name" value="SF2_C_SNF"/>
    <property type="match status" value="1"/>
</dbReference>
<accession>E9HQ13</accession>
<dbReference type="InterPro" id="IPR000330">
    <property type="entry name" value="SNF2_N"/>
</dbReference>
<dbReference type="STRING" id="6669.E9HQ13"/>
<comment type="subcellular location">
    <subcellularLocation>
        <location evidence="1">Nucleus</location>
    </subcellularLocation>
</comment>
<keyword evidence="4" id="KW-0378">Hydrolase</keyword>
<evidence type="ECO:0000259" key="10">
    <source>
        <dbReference type="PROSITE" id="PS51194"/>
    </source>
</evidence>
<keyword evidence="8" id="KW-0539">Nucleus</keyword>
<dbReference type="InterPro" id="IPR027417">
    <property type="entry name" value="P-loop_NTPase"/>
</dbReference>
<dbReference type="InterPro" id="IPR014001">
    <property type="entry name" value="Helicase_ATP-bd"/>
</dbReference>
<dbReference type="PROSITE" id="PS51194">
    <property type="entry name" value="HELICASE_CTER"/>
    <property type="match status" value="1"/>
</dbReference>
<evidence type="ECO:0000256" key="2">
    <source>
        <dbReference type="ARBA" id="ARBA00007025"/>
    </source>
</evidence>
<evidence type="ECO:0000256" key="4">
    <source>
        <dbReference type="ARBA" id="ARBA00022801"/>
    </source>
</evidence>
<feature type="domain" description="Helicase ATP-binding" evidence="9">
    <location>
        <begin position="11"/>
        <end position="151"/>
    </location>
</feature>
<dbReference type="InterPro" id="IPR049730">
    <property type="entry name" value="SNF2/RAD54-like_C"/>
</dbReference>
<sequence length="358" mass="40643">MWDNCFESVEKSERNVGSGSILAHCMGLGKSLQVVTIAHTVLTNRLSLVDRVLVVCPVSTIFNWINEFKLWLPTSSVVKVYEMINVEDRIVITCSLVDPGPELVFCDEGHTLKNEKSASNILTRRRITLTGTPIQNNLLEYHAVVQFVKPLLLGTAAHFTDFFAKPINNGQSADSTEYDVRIMKQRSHVLYKMLEGIVQRFDSSFLAPFLPPKYEYVLYLKLSDLQRKLYEQYLSERSNFDCNHNRPGLLLISMSWNGSAHIPRLFLISTKAGGVGINLVAANRVILFDTSWNPSQDVPSIFCVYRLGQTKPCFVYRFIAQGTIEEKIYDRQVTKQSLSCRVIDEHKIKRHFSGGGLE</sequence>
<comment type="similarity">
    <text evidence="2">Belongs to the SNF2/RAD54 helicase family.</text>
</comment>
<dbReference type="GO" id="GO:0003677">
    <property type="term" value="F:DNA binding"/>
    <property type="evidence" value="ECO:0007669"/>
    <property type="project" value="UniProtKB-KW"/>
</dbReference>
<keyword evidence="7" id="KW-0238">DNA-binding</keyword>
<feature type="domain" description="Helicase C-terminal" evidence="10">
    <location>
        <begin position="189"/>
        <end position="354"/>
    </location>
</feature>
<dbReference type="InterPro" id="IPR001650">
    <property type="entry name" value="Helicase_C-like"/>
</dbReference>
<dbReference type="OrthoDB" id="448448at2759"/>
<evidence type="ECO:0000313" key="11">
    <source>
        <dbReference type="EMBL" id="EFX66174.1"/>
    </source>
</evidence>
<evidence type="ECO:0008006" key="13">
    <source>
        <dbReference type="Google" id="ProtNLM"/>
    </source>
</evidence>
<evidence type="ECO:0000256" key="6">
    <source>
        <dbReference type="ARBA" id="ARBA00022840"/>
    </source>
</evidence>
<dbReference type="GO" id="GO:0005524">
    <property type="term" value="F:ATP binding"/>
    <property type="evidence" value="ECO:0007669"/>
    <property type="project" value="UniProtKB-KW"/>
</dbReference>
<dbReference type="Pfam" id="PF00271">
    <property type="entry name" value="Helicase_C"/>
    <property type="match status" value="1"/>
</dbReference>
<dbReference type="SUPFAM" id="SSF52540">
    <property type="entry name" value="P-loop containing nucleoside triphosphate hydrolases"/>
    <property type="match status" value="2"/>
</dbReference>
<evidence type="ECO:0000256" key="7">
    <source>
        <dbReference type="ARBA" id="ARBA00023125"/>
    </source>
</evidence>
<keyword evidence="12" id="KW-1185">Reference proteome</keyword>
<dbReference type="AlphaFoldDB" id="E9HQ13"/>
<evidence type="ECO:0000313" key="12">
    <source>
        <dbReference type="Proteomes" id="UP000000305"/>
    </source>
</evidence>
<name>E9HQ13_DAPPU</name>
<evidence type="ECO:0000256" key="3">
    <source>
        <dbReference type="ARBA" id="ARBA00022741"/>
    </source>
</evidence>
<evidence type="ECO:0000259" key="9">
    <source>
        <dbReference type="PROSITE" id="PS51192"/>
    </source>
</evidence>
<dbReference type="PROSITE" id="PS51192">
    <property type="entry name" value="HELICASE_ATP_BIND_1"/>
    <property type="match status" value="1"/>
</dbReference>
<evidence type="ECO:0000256" key="5">
    <source>
        <dbReference type="ARBA" id="ARBA00022806"/>
    </source>
</evidence>
<dbReference type="EMBL" id="GL732713">
    <property type="protein sequence ID" value="EFX66174.1"/>
    <property type="molecule type" value="Genomic_DNA"/>
</dbReference>
<proteinExistence type="inferred from homology"/>
<organism evidence="11 12">
    <name type="scientific">Daphnia pulex</name>
    <name type="common">Water flea</name>
    <dbReference type="NCBI Taxonomy" id="6669"/>
    <lineage>
        <taxon>Eukaryota</taxon>
        <taxon>Metazoa</taxon>
        <taxon>Ecdysozoa</taxon>
        <taxon>Arthropoda</taxon>
        <taxon>Crustacea</taxon>
        <taxon>Branchiopoda</taxon>
        <taxon>Diplostraca</taxon>
        <taxon>Cladocera</taxon>
        <taxon>Anomopoda</taxon>
        <taxon>Daphniidae</taxon>
        <taxon>Daphnia</taxon>
    </lineage>
</organism>
<evidence type="ECO:0000256" key="1">
    <source>
        <dbReference type="ARBA" id="ARBA00004123"/>
    </source>
</evidence>
<dbReference type="KEGG" id="dpx:DAPPUDRAFT_332470"/>
<dbReference type="GO" id="GO:0016887">
    <property type="term" value="F:ATP hydrolysis activity"/>
    <property type="evidence" value="ECO:0007669"/>
    <property type="project" value="InterPro"/>
</dbReference>
<keyword evidence="3" id="KW-0547">Nucleotide-binding</keyword>
<dbReference type="PANTHER" id="PTHR45797:SF3">
    <property type="entry name" value="TRANSCRIPTIONAL REGULATOR ATRX HOMOLOG"/>
    <property type="match status" value="1"/>
</dbReference>
<dbReference type="PhylomeDB" id="E9HQ13"/>
<reference evidence="11 12" key="1">
    <citation type="journal article" date="2011" name="Science">
        <title>The ecoresponsive genome of Daphnia pulex.</title>
        <authorList>
            <person name="Colbourne J.K."/>
            <person name="Pfrender M.E."/>
            <person name="Gilbert D."/>
            <person name="Thomas W.K."/>
            <person name="Tucker A."/>
            <person name="Oakley T.H."/>
            <person name="Tokishita S."/>
            <person name="Aerts A."/>
            <person name="Arnold G.J."/>
            <person name="Basu M.K."/>
            <person name="Bauer D.J."/>
            <person name="Caceres C.E."/>
            <person name="Carmel L."/>
            <person name="Casola C."/>
            <person name="Choi J.H."/>
            <person name="Detter J.C."/>
            <person name="Dong Q."/>
            <person name="Dusheyko S."/>
            <person name="Eads B.D."/>
            <person name="Frohlich T."/>
            <person name="Geiler-Samerotte K.A."/>
            <person name="Gerlach D."/>
            <person name="Hatcher P."/>
            <person name="Jogdeo S."/>
            <person name="Krijgsveld J."/>
            <person name="Kriventseva E.V."/>
            <person name="Kultz D."/>
            <person name="Laforsch C."/>
            <person name="Lindquist E."/>
            <person name="Lopez J."/>
            <person name="Manak J.R."/>
            <person name="Muller J."/>
            <person name="Pangilinan J."/>
            <person name="Patwardhan R.P."/>
            <person name="Pitluck S."/>
            <person name="Pritham E.J."/>
            <person name="Rechtsteiner A."/>
            <person name="Rho M."/>
            <person name="Rogozin I.B."/>
            <person name="Sakarya O."/>
            <person name="Salamov A."/>
            <person name="Schaack S."/>
            <person name="Shapiro H."/>
            <person name="Shiga Y."/>
            <person name="Skalitzky C."/>
            <person name="Smith Z."/>
            <person name="Souvorov A."/>
            <person name="Sung W."/>
            <person name="Tang Z."/>
            <person name="Tsuchiya D."/>
            <person name="Tu H."/>
            <person name="Vos H."/>
            <person name="Wang M."/>
            <person name="Wolf Y.I."/>
            <person name="Yamagata H."/>
            <person name="Yamada T."/>
            <person name="Ye Y."/>
            <person name="Shaw J.R."/>
            <person name="Andrews J."/>
            <person name="Crease T.J."/>
            <person name="Tang H."/>
            <person name="Lucas S.M."/>
            <person name="Robertson H.M."/>
            <person name="Bork P."/>
            <person name="Koonin E.V."/>
            <person name="Zdobnov E.M."/>
            <person name="Grigoriev I.V."/>
            <person name="Lynch M."/>
            <person name="Boore J.L."/>
        </authorList>
    </citation>
    <scope>NUCLEOTIDE SEQUENCE [LARGE SCALE GENOMIC DNA]</scope>
</reference>
<evidence type="ECO:0000256" key="8">
    <source>
        <dbReference type="ARBA" id="ARBA00023242"/>
    </source>
</evidence>